<evidence type="ECO:0000313" key="3">
    <source>
        <dbReference type="Proteomes" id="UP000217343"/>
    </source>
</evidence>
<dbReference type="AlphaFoldDB" id="A0A250K328"/>
<keyword evidence="3" id="KW-1185">Reference proteome</keyword>
<protein>
    <recommendedName>
        <fullName evidence="1">HEPN/Toprim N-terminal domain-containing protein</fullName>
    </recommendedName>
</protein>
<dbReference type="KEGG" id="mmas:MYMAC_006023"/>
<dbReference type="InterPro" id="IPR041487">
    <property type="entry name" value="HEPN/Toprim-NTD1"/>
</dbReference>
<name>A0A250K328_9BACT</name>
<dbReference type="Pfam" id="PF18871">
    <property type="entry name" value="HEPN_Toprim_N"/>
    <property type="match status" value="1"/>
</dbReference>
<dbReference type="EMBL" id="CP022203">
    <property type="protein sequence ID" value="ATB50368.1"/>
    <property type="molecule type" value="Genomic_DNA"/>
</dbReference>
<dbReference type="Proteomes" id="UP000217343">
    <property type="component" value="Chromosome"/>
</dbReference>
<gene>
    <name evidence="2" type="ORF">MYMAC_006023</name>
</gene>
<feature type="domain" description="HEPN/Toprim N-terminal" evidence="1">
    <location>
        <begin position="12"/>
        <end position="237"/>
    </location>
</feature>
<accession>A0A250K328</accession>
<organism evidence="2 3">
    <name type="scientific">Corallococcus macrosporus DSM 14697</name>
    <dbReference type="NCBI Taxonomy" id="1189310"/>
    <lineage>
        <taxon>Bacteria</taxon>
        <taxon>Pseudomonadati</taxon>
        <taxon>Myxococcota</taxon>
        <taxon>Myxococcia</taxon>
        <taxon>Myxococcales</taxon>
        <taxon>Cystobacterineae</taxon>
        <taxon>Myxococcaceae</taxon>
        <taxon>Corallococcus</taxon>
    </lineage>
</organism>
<reference evidence="2 3" key="1">
    <citation type="submission" date="2017-06" db="EMBL/GenBank/DDBJ databases">
        <title>Sequencing and comparative analysis of myxobacterial genomes.</title>
        <authorList>
            <person name="Rupp O."/>
            <person name="Goesmann A."/>
            <person name="Sogaard-Andersen L."/>
        </authorList>
    </citation>
    <scope>NUCLEOTIDE SEQUENCE [LARGE SCALE GENOMIC DNA]</scope>
    <source>
        <strain evidence="2 3">DSM 14697</strain>
    </source>
</reference>
<evidence type="ECO:0000259" key="1">
    <source>
        <dbReference type="Pfam" id="PF18871"/>
    </source>
</evidence>
<evidence type="ECO:0000313" key="2">
    <source>
        <dbReference type="EMBL" id="ATB50368.1"/>
    </source>
</evidence>
<proteinExistence type="predicted"/>
<sequence>MTPDSGKGGSVGTEITLDVAGVSVTYSKNRRGIDHGSIFQEQDRTAIKSNQLDYDWYEEEGEDPTPSETAFTRPLKHVVPRLELLGFNLERVRLEYDAVAQGWLEERQSLQDDDDEPIPGLMSFEEFCAFATAHPLDSLDDTFILGTDDTSEEKVRGRFNGMQLERIPGYRSYDIQAYSERSFFGRLVDILHPYSVLRLLAEARANEGAPVVWQYGPLVRAGWAAEREFVPHARRTETFLIATEGSSDVHILKHALALLRPGIADFFRFIDVSESHPFSGTGNLVKFAEGLAKIDVQNQVVFVFDNDAEGLDAHQRLSTLTLPENMRGIMLPELEDFRAFPAQGPDGLHNSDINRRAAAIECYLDLEVGGHPPAKVLWTNYKKSLGTYQGALEYKEFYSKEFLKQTAETLAAGVYDIRKIESVLDLLIAECTAIAVGKWGPADVELRDAF</sequence>